<comment type="function">
    <text evidence="2">Antitoxin component of a type II toxin-antitoxin (TA) system.</text>
</comment>
<sequence>MKRDIFSDLVESVEALASERRGNLTVLPHSAKRFTPGLVCCEESHVFTVPKYSGYICPEYGREVMIVVPLAEAKNNLSKLVDDAAAGQIITIAKHGRALARLVPVGKSSGRRIGAMKGKLVLPADFDAPLPDDMLDAFEGVQG</sequence>
<reference evidence="3 4" key="1">
    <citation type="submission" date="2019-09" db="EMBL/GenBank/DDBJ databases">
        <authorList>
            <person name="Chandra G."/>
            <person name="Truman W A."/>
        </authorList>
    </citation>
    <scope>NUCLEOTIDE SEQUENCE [LARGE SCALE GENOMIC DNA]</scope>
    <source>
        <strain evidence="3">PS710</strain>
    </source>
</reference>
<evidence type="ECO:0000256" key="1">
    <source>
        <dbReference type="ARBA" id="ARBA00009981"/>
    </source>
</evidence>
<protein>
    <recommendedName>
        <fullName evidence="2">Antitoxin</fullName>
    </recommendedName>
</protein>
<dbReference type="NCBIfam" id="TIGR01552">
    <property type="entry name" value="phd_fam"/>
    <property type="match status" value="1"/>
</dbReference>
<dbReference type="SUPFAM" id="SSF143120">
    <property type="entry name" value="YefM-like"/>
    <property type="match status" value="1"/>
</dbReference>
<dbReference type="Gene3D" id="3.40.1620.10">
    <property type="entry name" value="YefM-like domain"/>
    <property type="match status" value="1"/>
</dbReference>
<dbReference type="InterPro" id="IPR036165">
    <property type="entry name" value="YefM-like_sf"/>
</dbReference>
<organism evidence="3 4">
    <name type="scientific">Pseudomonas fluorescens</name>
    <dbReference type="NCBI Taxonomy" id="294"/>
    <lineage>
        <taxon>Bacteria</taxon>
        <taxon>Pseudomonadati</taxon>
        <taxon>Pseudomonadota</taxon>
        <taxon>Gammaproteobacteria</taxon>
        <taxon>Pseudomonadales</taxon>
        <taxon>Pseudomonadaceae</taxon>
        <taxon>Pseudomonas</taxon>
    </lineage>
</organism>
<dbReference type="RefSeq" id="WP_224794327.1">
    <property type="nucleotide sequence ID" value="NZ_CABVHW010000021.1"/>
</dbReference>
<name>A0A5E7EN07_PSEFL</name>
<accession>A0A5E7EN07</accession>
<dbReference type="Proteomes" id="UP000381093">
    <property type="component" value="Unassembled WGS sequence"/>
</dbReference>
<dbReference type="InterPro" id="IPR006442">
    <property type="entry name" value="Antitoxin_Phd/YefM"/>
</dbReference>
<evidence type="ECO:0000313" key="4">
    <source>
        <dbReference type="Proteomes" id="UP000381093"/>
    </source>
</evidence>
<dbReference type="AlphaFoldDB" id="A0A5E7EN07"/>
<evidence type="ECO:0000256" key="2">
    <source>
        <dbReference type="RuleBase" id="RU362080"/>
    </source>
</evidence>
<dbReference type="EMBL" id="CABVHW010000021">
    <property type="protein sequence ID" value="VVO28551.1"/>
    <property type="molecule type" value="Genomic_DNA"/>
</dbReference>
<dbReference type="Pfam" id="PF02604">
    <property type="entry name" value="PhdYeFM_antitox"/>
    <property type="match status" value="1"/>
</dbReference>
<comment type="similarity">
    <text evidence="1 2">Belongs to the phD/YefM antitoxin family.</text>
</comment>
<evidence type="ECO:0000313" key="3">
    <source>
        <dbReference type="EMBL" id="VVO28551.1"/>
    </source>
</evidence>
<gene>
    <name evidence="3" type="ORF">PS710_04835</name>
</gene>
<proteinExistence type="inferred from homology"/>